<dbReference type="WBParaSite" id="SVE_0613700.1">
    <property type="protein sequence ID" value="SVE_0613700.1"/>
    <property type="gene ID" value="SVE_0613700"/>
</dbReference>
<keyword evidence="1" id="KW-1185">Reference proteome</keyword>
<protein>
    <submittedName>
        <fullName evidence="2">Uncharacterized protein</fullName>
    </submittedName>
</protein>
<organism evidence="1 2">
    <name type="scientific">Strongyloides venezuelensis</name>
    <name type="common">Threadworm</name>
    <dbReference type="NCBI Taxonomy" id="75913"/>
    <lineage>
        <taxon>Eukaryota</taxon>
        <taxon>Metazoa</taxon>
        <taxon>Ecdysozoa</taxon>
        <taxon>Nematoda</taxon>
        <taxon>Chromadorea</taxon>
        <taxon>Rhabditida</taxon>
        <taxon>Tylenchina</taxon>
        <taxon>Panagrolaimomorpha</taxon>
        <taxon>Strongyloidoidea</taxon>
        <taxon>Strongyloididae</taxon>
        <taxon>Strongyloides</taxon>
    </lineage>
</organism>
<evidence type="ECO:0000313" key="2">
    <source>
        <dbReference type="WBParaSite" id="SVE_0613700.1"/>
    </source>
</evidence>
<name>A0A0K0FBC7_STRVS</name>
<dbReference type="AlphaFoldDB" id="A0A0K0FBC7"/>
<dbReference type="Proteomes" id="UP000035680">
    <property type="component" value="Unassembled WGS sequence"/>
</dbReference>
<reference evidence="1" key="1">
    <citation type="submission" date="2014-07" db="EMBL/GenBank/DDBJ databases">
        <authorList>
            <person name="Martin A.A"/>
            <person name="De Silva N."/>
        </authorList>
    </citation>
    <scope>NUCLEOTIDE SEQUENCE</scope>
</reference>
<sequence length="71" mass="8057">MRSIGQVIASGNIMDDLLCTENMFLVCLSSQKVKTISNNVSLNLIKTLLRFLSDQIRTLMAQLERPCKERI</sequence>
<reference evidence="2" key="2">
    <citation type="submission" date="2015-08" db="UniProtKB">
        <authorList>
            <consortium name="WormBaseParasite"/>
        </authorList>
    </citation>
    <scope>IDENTIFICATION</scope>
</reference>
<evidence type="ECO:0000313" key="1">
    <source>
        <dbReference type="Proteomes" id="UP000035680"/>
    </source>
</evidence>
<proteinExistence type="predicted"/>
<accession>A0A0K0FBC7</accession>